<dbReference type="KEGG" id="pfer:IRI77_03775"/>
<protein>
    <submittedName>
        <fullName evidence="1">Uncharacterized protein</fullName>
    </submittedName>
</protein>
<dbReference type="Proteomes" id="UP000593892">
    <property type="component" value="Chromosome"/>
</dbReference>
<evidence type="ECO:0000313" key="2">
    <source>
        <dbReference type="Proteomes" id="UP000593892"/>
    </source>
</evidence>
<organism evidence="1 2">
    <name type="scientific">Paludibaculum fermentans</name>
    <dbReference type="NCBI Taxonomy" id="1473598"/>
    <lineage>
        <taxon>Bacteria</taxon>
        <taxon>Pseudomonadati</taxon>
        <taxon>Acidobacteriota</taxon>
        <taxon>Terriglobia</taxon>
        <taxon>Bryobacterales</taxon>
        <taxon>Bryobacteraceae</taxon>
        <taxon>Paludibaculum</taxon>
    </lineage>
</organism>
<dbReference type="EMBL" id="CP063849">
    <property type="protein sequence ID" value="QOY89089.1"/>
    <property type="molecule type" value="Genomic_DNA"/>
</dbReference>
<proteinExistence type="predicted"/>
<dbReference type="RefSeq" id="WP_194450751.1">
    <property type="nucleotide sequence ID" value="NZ_CP063849.1"/>
</dbReference>
<sequence length="119" mass="13146">MRRRDLFALPVAALLPAPAGYPPERSGRVVRLVLNQADPYAQLERLWHFGAPVRVVARAHPAWWPSPVELPDRWQAWVETLDGSTVVVVCRPLEAAPPPNLDMAGRVTSLIAQSLRIAG</sequence>
<gene>
    <name evidence="1" type="ORF">IRI77_03775</name>
</gene>
<dbReference type="AlphaFoldDB" id="A0A7S7NSU8"/>
<evidence type="ECO:0000313" key="1">
    <source>
        <dbReference type="EMBL" id="QOY89089.1"/>
    </source>
</evidence>
<keyword evidence="2" id="KW-1185">Reference proteome</keyword>
<reference evidence="1 2" key="1">
    <citation type="submission" date="2020-10" db="EMBL/GenBank/DDBJ databases">
        <title>Complete genome sequence of Paludibaculum fermentans P105T, a facultatively anaerobic acidobacterium capable of dissimilatory Fe(III) reduction.</title>
        <authorList>
            <person name="Dedysh S.N."/>
            <person name="Beletsky A.V."/>
            <person name="Kulichevskaya I.S."/>
            <person name="Mardanov A.V."/>
            <person name="Ravin N.V."/>
        </authorList>
    </citation>
    <scope>NUCLEOTIDE SEQUENCE [LARGE SCALE GENOMIC DNA]</scope>
    <source>
        <strain evidence="1 2">P105</strain>
    </source>
</reference>
<accession>A0A7S7NSU8</accession>
<name>A0A7S7NSU8_PALFE</name>